<accession>A0A7W4JH43</accession>
<keyword evidence="8" id="KW-0902">Two-component regulatory system</keyword>
<dbReference type="RefSeq" id="WP_182968882.1">
    <property type="nucleotide sequence ID" value="NZ_BAABGC010000050.1"/>
</dbReference>
<evidence type="ECO:0000313" key="10">
    <source>
        <dbReference type="EMBL" id="MBB2181156.1"/>
    </source>
</evidence>
<dbReference type="SUPFAM" id="SSF55874">
    <property type="entry name" value="ATPase domain of HSP90 chaperone/DNA topoisomerase II/histidine kinase"/>
    <property type="match status" value="1"/>
</dbReference>
<dbReference type="PANTHER" id="PTHR42878">
    <property type="entry name" value="TWO-COMPONENT HISTIDINE KINASE"/>
    <property type="match status" value="1"/>
</dbReference>
<dbReference type="CDD" id="cd00075">
    <property type="entry name" value="HATPase"/>
    <property type="match status" value="1"/>
</dbReference>
<dbReference type="PRINTS" id="PR00344">
    <property type="entry name" value="BCTRLSENSOR"/>
</dbReference>
<proteinExistence type="predicted"/>
<comment type="caution">
    <text evidence="10">The sequence shown here is derived from an EMBL/GenBank/DDBJ whole genome shotgun (WGS) entry which is preliminary data.</text>
</comment>
<dbReference type="InterPro" id="IPR005467">
    <property type="entry name" value="His_kinase_dom"/>
</dbReference>
<dbReference type="EC" id="2.7.13.3" evidence="2"/>
<dbReference type="SMART" id="SM00388">
    <property type="entry name" value="HisKA"/>
    <property type="match status" value="1"/>
</dbReference>
<dbReference type="InterPro" id="IPR004358">
    <property type="entry name" value="Sig_transdc_His_kin-like_C"/>
</dbReference>
<dbReference type="PROSITE" id="PS50109">
    <property type="entry name" value="HIS_KIN"/>
    <property type="match status" value="1"/>
</dbReference>
<dbReference type="GO" id="GO:0007234">
    <property type="term" value="P:osmosensory signaling via phosphorelay pathway"/>
    <property type="evidence" value="ECO:0007669"/>
    <property type="project" value="TreeGrafter"/>
</dbReference>
<dbReference type="Gene3D" id="3.30.565.10">
    <property type="entry name" value="Histidine kinase-like ATPase, C-terminal domain"/>
    <property type="match status" value="1"/>
</dbReference>
<dbReference type="SUPFAM" id="SSF47384">
    <property type="entry name" value="Homodimeric domain of signal transducing histidine kinase"/>
    <property type="match status" value="1"/>
</dbReference>
<gene>
    <name evidence="10" type="ORF">HLH29_18745</name>
</gene>
<dbReference type="InterPro" id="IPR036890">
    <property type="entry name" value="HATPase_C_sf"/>
</dbReference>
<evidence type="ECO:0000256" key="7">
    <source>
        <dbReference type="ARBA" id="ARBA00022840"/>
    </source>
</evidence>
<organism evidence="10 11">
    <name type="scientific">Gluconacetobacter tumulicola</name>
    <dbReference type="NCBI Taxonomy" id="1017177"/>
    <lineage>
        <taxon>Bacteria</taxon>
        <taxon>Pseudomonadati</taxon>
        <taxon>Pseudomonadota</taxon>
        <taxon>Alphaproteobacteria</taxon>
        <taxon>Acetobacterales</taxon>
        <taxon>Acetobacteraceae</taxon>
        <taxon>Gluconacetobacter</taxon>
    </lineage>
</organism>
<keyword evidence="5" id="KW-0547">Nucleotide-binding</keyword>
<keyword evidence="6 10" id="KW-0418">Kinase</keyword>
<feature type="domain" description="Histidine kinase" evidence="9">
    <location>
        <begin position="165"/>
        <end position="410"/>
    </location>
</feature>
<dbReference type="InterPro" id="IPR036097">
    <property type="entry name" value="HisK_dim/P_sf"/>
</dbReference>
<dbReference type="SMART" id="SM00387">
    <property type="entry name" value="HATPase_c"/>
    <property type="match status" value="1"/>
</dbReference>
<keyword evidence="7" id="KW-0067">ATP-binding</keyword>
<dbReference type="EMBL" id="JABEQL010000045">
    <property type="protein sequence ID" value="MBB2181156.1"/>
    <property type="molecule type" value="Genomic_DNA"/>
</dbReference>
<protein>
    <recommendedName>
        <fullName evidence="2">histidine kinase</fullName>
        <ecNumber evidence="2">2.7.13.3</ecNumber>
    </recommendedName>
</protein>
<dbReference type="InterPro" id="IPR003661">
    <property type="entry name" value="HisK_dim/P_dom"/>
</dbReference>
<evidence type="ECO:0000256" key="2">
    <source>
        <dbReference type="ARBA" id="ARBA00012438"/>
    </source>
</evidence>
<comment type="catalytic activity">
    <reaction evidence="1">
        <text>ATP + protein L-histidine = ADP + protein N-phospho-L-histidine.</text>
        <dbReference type="EC" id="2.7.13.3"/>
    </reaction>
</comment>
<keyword evidence="11" id="KW-1185">Reference proteome</keyword>
<evidence type="ECO:0000256" key="5">
    <source>
        <dbReference type="ARBA" id="ARBA00022741"/>
    </source>
</evidence>
<dbReference type="AlphaFoldDB" id="A0A7W4JH43"/>
<keyword evidence="3" id="KW-0597">Phosphoprotein</keyword>
<name>A0A7W4JH43_9PROT</name>
<reference evidence="10 11" key="1">
    <citation type="submission" date="2020-04" db="EMBL/GenBank/DDBJ databases">
        <title>Description of novel Gluconacetobacter.</title>
        <authorList>
            <person name="Sombolestani A."/>
        </authorList>
    </citation>
    <scope>NUCLEOTIDE SEQUENCE [LARGE SCALE GENOMIC DNA]</scope>
    <source>
        <strain evidence="10 11">LMG 27725</strain>
    </source>
</reference>
<evidence type="ECO:0000259" key="9">
    <source>
        <dbReference type="PROSITE" id="PS50109"/>
    </source>
</evidence>
<evidence type="ECO:0000256" key="3">
    <source>
        <dbReference type="ARBA" id="ARBA00022553"/>
    </source>
</evidence>
<dbReference type="CDD" id="cd00082">
    <property type="entry name" value="HisKA"/>
    <property type="match status" value="1"/>
</dbReference>
<dbReference type="FunFam" id="1.10.287.130:FF:000001">
    <property type="entry name" value="Two-component sensor histidine kinase"/>
    <property type="match status" value="1"/>
</dbReference>
<dbReference type="GO" id="GO:0000155">
    <property type="term" value="F:phosphorelay sensor kinase activity"/>
    <property type="evidence" value="ECO:0007669"/>
    <property type="project" value="InterPro"/>
</dbReference>
<dbReference type="Pfam" id="PF02518">
    <property type="entry name" value="HATPase_c"/>
    <property type="match status" value="1"/>
</dbReference>
<dbReference type="Proteomes" id="UP000525623">
    <property type="component" value="Unassembled WGS sequence"/>
</dbReference>
<keyword evidence="4" id="KW-0808">Transferase</keyword>
<dbReference type="Gene3D" id="1.10.287.130">
    <property type="match status" value="1"/>
</dbReference>
<evidence type="ECO:0000256" key="6">
    <source>
        <dbReference type="ARBA" id="ARBA00022777"/>
    </source>
</evidence>
<evidence type="ECO:0000313" key="11">
    <source>
        <dbReference type="Proteomes" id="UP000525623"/>
    </source>
</evidence>
<dbReference type="InterPro" id="IPR050351">
    <property type="entry name" value="BphY/WalK/GraS-like"/>
</dbReference>
<dbReference type="InterPro" id="IPR003594">
    <property type="entry name" value="HATPase_dom"/>
</dbReference>
<dbReference type="Pfam" id="PF00512">
    <property type="entry name" value="HisKA"/>
    <property type="match status" value="1"/>
</dbReference>
<sequence length="432" mass="45720">MSAIAAENIVAALGVLGAGAMGWRMIASRRAATMSVAGGDSVHAAPPSADALSRMIETLDLVPAAVLVLDAGGRILHAGPGAWELFGDSLGAIVRHPAPLSAVLGLRDGDRAEVDMMLDVPIRRAVRGQFRRISIGPGQSVVLATLQDGSERDALERMRTDFVAYASHELRTPLAALTGFIETLRGPAADDPSAQQRFLEVMAGQAGRMQRLLDRLLMLSRVQMIEHRKPRGMVSPAAIVSRVRDEAMPLLEGGPASLTVDLPAGLPDFAGDADQVVQVLLNLIENAIKYGSDEHDRAVTIGLRVRQTVPAALMGVVGAGKVHGVGAGEGGVRQGVAFTVTDNGPGIEARHLPRLTERFYRVEGSSARRTGTGLGLAIVKHIIDRHDGRLTVESRVGKGTAFTVWFPFGDTVSLKRHETVIDTSCPQPADPG</sequence>
<dbReference type="GO" id="GO:0000156">
    <property type="term" value="F:phosphorelay response regulator activity"/>
    <property type="evidence" value="ECO:0007669"/>
    <property type="project" value="TreeGrafter"/>
</dbReference>
<evidence type="ECO:0000256" key="4">
    <source>
        <dbReference type="ARBA" id="ARBA00022679"/>
    </source>
</evidence>
<dbReference type="GO" id="GO:0030295">
    <property type="term" value="F:protein kinase activator activity"/>
    <property type="evidence" value="ECO:0007669"/>
    <property type="project" value="TreeGrafter"/>
</dbReference>
<evidence type="ECO:0000256" key="1">
    <source>
        <dbReference type="ARBA" id="ARBA00000085"/>
    </source>
</evidence>
<evidence type="ECO:0000256" key="8">
    <source>
        <dbReference type="ARBA" id="ARBA00023012"/>
    </source>
</evidence>
<dbReference type="GO" id="GO:0005524">
    <property type="term" value="F:ATP binding"/>
    <property type="evidence" value="ECO:0007669"/>
    <property type="project" value="UniProtKB-KW"/>
</dbReference>
<dbReference type="PANTHER" id="PTHR42878:SF7">
    <property type="entry name" value="SENSOR HISTIDINE KINASE GLRK"/>
    <property type="match status" value="1"/>
</dbReference>